<feature type="transmembrane region" description="Helical" evidence="12">
    <location>
        <begin position="1001"/>
        <end position="1023"/>
    </location>
</feature>
<keyword evidence="9" id="KW-0325">Glycoprotein</keyword>
<reference evidence="14" key="1">
    <citation type="submission" date="2023-03" db="EMBL/GenBank/DDBJ databases">
        <title>Electrophorus voltai genome.</title>
        <authorList>
            <person name="Bian C."/>
        </authorList>
    </citation>
    <scope>NUCLEOTIDE SEQUENCE</scope>
    <source>
        <strain evidence="14">CB-2022</strain>
        <tissue evidence="14">Muscle</tissue>
    </source>
</reference>
<feature type="transmembrane region" description="Helical" evidence="12">
    <location>
        <begin position="124"/>
        <end position="142"/>
    </location>
</feature>
<evidence type="ECO:0000256" key="7">
    <source>
        <dbReference type="ARBA" id="ARBA00023157"/>
    </source>
</evidence>
<dbReference type="InterPro" id="IPR000496">
    <property type="entry name" value="Brdyknn_rcpt"/>
</dbReference>
<feature type="transmembrane region" description="Helical" evidence="12">
    <location>
        <begin position="423"/>
        <end position="442"/>
    </location>
</feature>
<dbReference type="Pfam" id="PF00001">
    <property type="entry name" value="7tm_1"/>
    <property type="match status" value="3"/>
</dbReference>
<evidence type="ECO:0000256" key="9">
    <source>
        <dbReference type="ARBA" id="ARBA00023180"/>
    </source>
</evidence>
<dbReference type="GO" id="GO:0060326">
    <property type="term" value="P:cell chemotaxis"/>
    <property type="evidence" value="ECO:0007669"/>
    <property type="project" value="TreeGrafter"/>
</dbReference>
<dbReference type="Proteomes" id="UP001239994">
    <property type="component" value="Unassembled WGS sequence"/>
</dbReference>
<keyword evidence="15" id="KW-1185">Reference proteome</keyword>
<keyword evidence="3 11" id="KW-0812">Transmembrane</keyword>
<evidence type="ECO:0000256" key="5">
    <source>
        <dbReference type="ARBA" id="ARBA00023040"/>
    </source>
</evidence>
<dbReference type="PRINTS" id="PR00425">
    <property type="entry name" value="BRADYKININR"/>
</dbReference>
<keyword evidence="5 11" id="KW-0297">G-protein coupled receptor</keyword>
<keyword evidence="10 11" id="KW-0807">Transducer</keyword>
<evidence type="ECO:0000259" key="13">
    <source>
        <dbReference type="PROSITE" id="PS50262"/>
    </source>
</evidence>
<dbReference type="GO" id="GO:0007204">
    <property type="term" value="P:positive regulation of cytosolic calcium ion concentration"/>
    <property type="evidence" value="ECO:0007669"/>
    <property type="project" value="TreeGrafter"/>
</dbReference>
<comment type="subcellular location">
    <subcellularLocation>
        <location evidence="1">Cell membrane</location>
        <topology evidence="1">Multi-pass membrane protein</topology>
    </subcellularLocation>
</comment>
<dbReference type="GO" id="GO:0016493">
    <property type="term" value="F:C-C chemokine receptor activity"/>
    <property type="evidence" value="ECO:0007669"/>
    <property type="project" value="TreeGrafter"/>
</dbReference>
<dbReference type="PROSITE" id="PS50262">
    <property type="entry name" value="G_PROTEIN_RECEP_F1_2"/>
    <property type="match status" value="3"/>
</dbReference>
<evidence type="ECO:0000256" key="6">
    <source>
        <dbReference type="ARBA" id="ARBA00023136"/>
    </source>
</evidence>
<keyword evidence="6 12" id="KW-0472">Membrane</keyword>
<dbReference type="GO" id="GO:0009897">
    <property type="term" value="C:external side of plasma membrane"/>
    <property type="evidence" value="ECO:0007669"/>
    <property type="project" value="TreeGrafter"/>
</dbReference>
<feature type="transmembrane region" description="Helical" evidence="12">
    <location>
        <begin position="162"/>
        <end position="181"/>
    </location>
</feature>
<feature type="transmembrane region" description="Helical" evidence="12">
    <location>
        <begin position="296"/>
        <end position="317"/>
    </location>
</feature>
<dbReference type="GO" id="GO:0006955">
    <property type="term" value="P:immune response"/>
    <property type="evidence" value="ECO:0007669"/>
    <property type="project" value="TreeGrafter"/>
</dbReference>
<dbReference type="PANTHER" id="PTHR10489">
    <property type="entry name" value="CELL ADHESION MOLECULE"/>
    <property type="match status" value="1"/>
</dbReference>
<feature type="domain" description="G-protein coupled receptors family 1 profile" evidence="13">
    <location>
        <begin position="104"/>
        <end position="323"/>
    </location>
</feature>
<dbReference type="PANTHER" id="PTHR10489:SF957">
    <property type="entry name" value="B2 BRADYKININ RECEPTOR"/>
    <property type="match status" value="1"/>
</dbReference>
<feature type="transmembrane region" description="Helical" evidence="12">
    <location>
        <begin position="551"/>
        <end position="570"/>
    </location>
</feature>
<feature type="transmembrane region" description="Helical" evidence="12">
    <location>
        <begin position="716"/>
        <end position="740"/>
    </location>
</feature>
<protein>
    <recommendedName>
        <fullName evidence="13">G-protein coupled receptors family 1 profile domain-containing protein</fullName>
    </recommendedName>
</protein>
<evidence type="ECO:0000256" key="1">
    <source>
        <dbReference type="ARBA" id="ARBA00004651"/>
    </source>
</evidence>
<evidence type="ECO:0000256" key="12">
    <source>
        <dbReference type="SAM" id="Phobius"/>
    </source>
</evidence>
<comment type="caution">
    <text evidence="14">The sequence shown here is derived from an EMBL/GenBank/DDBJ whole genome shotgun (WGS) entry which is preliminary data.</text>
</comment>
<evidence type="ECO:0000256" key="2">
    <source>
        <dbReference type="ARBA" id="ARBA00022475"/>
    </source>
</evidence>
<evidence type="ECO:0000256" key="3">
    <source>
        <dbReference type="ARBA" id="ARBA00022692"/>
    </source>
</evidence>
<evidence type="ECO:0000313" key="15">
    <source>
        <dbReference type="Proteomes" id="UP001239994"/>
    </source>
</evidence>
<feature type="transmembrane region" description="Helical" evidence="12">
    <location>
        <begin position="501"/>
        <end position="522"/>
    </location>
</feature>
<feature type="transmembrane region" description="Helical" evidence="12">
    <location>
        <begin position="883"/>
        <end position="909"/>
    </location>
</feature>
<evidence type="ECO:0000256" key="8">
    <source>
        <dbReference type="ARBA" id="ARBA00023170"/>
    </source>
</evidence>
<proteinExistence type="inferred from homology"/>
<feature type="transmembrane region" description="Helical" evidence="12">
    <location>
        <begin position="806"/>
        <end position="826"/>
    </location>
</feature>
<dbReference type="InterPro" id="IPR017452">
    <property type="entry name" value="GPCR_Rhodpsn_7TM"/>
</dbReference>
<keyword evidence="7" id="KW-1015">Disulfide bond</keyword>
<feature type="transmembrane region" description="Helical" evidence="12">
    <location>
        <begin position="582"/>
        <end position="603"/>
    </location>
</feature>
<dbReference type="PROSITE" id="PS00237">
    <property type="entry name" value="G_PROTEIN_RECEP_F1_1"/>
    <property type="match status" value="2"/>
</dbReference>
<feature type="transmembrane region" description="Helical" evidence="12">
    <location>
        <begin position="462"/>
        <end position="480"/>
    </location>
</feature>
<keyword evidence="2" id="KW-1003">Cell membrane</keyword>
<dbReference type="InterPro" id="IPR000276">
    <property type="entry name" value="GPCR_Rhodpsn"/>
</dbReference>
<feature type="transmembrane region" description="Helical" evidence="12">
    <location>
        <begin position="254"/>
        <end position="276"/>
    </location>
</feature>
<feature type="transmembrane region" description="Helical" evidence="12">
    <location>
        <begin position="202"/>
        <end position="223"/>
    </location>
</feature>
<evidence type="ECO:0000256" key="4">
    <source>
        <dbReference type="ARBA" id="ARBA00022989"/>
    </source>
</evidence>
<keyword evidence="8 11" id="KW-0675">Receptor</keyword>
<dbReference type="Gene3D" id="1.20.1070.10">
    <property type="entry name" value="Rhodopsin 7-helix transmembrane proteins"/>
    <property type="match status" value="4"/>
</dbReference>
<feature type="transmembrane region" description="Helical" evidence="12">
    <location>
        <begin position="92"/>
        <end position="112"/>
    </location>
</feature>
<dbReference type="GO" id="GO:0019722">
    <property type="term" value="P:calcium-mediated signaling"/>
    <property type="evidence" value="ECO:0007669"/>
    <property type="project" value="TreeGrafter"/>
</dbReference>
<dbReference type="InterPro" id="IPR050119">
    <property type="entry name" value="CCR1-9-like"/>
</dbReference>
<dbReference type="PRINTS" id="PR00237">
    <property type="entry name" value="GPCRRHODOPSN"/>
</dbReference>
<dbReference type="GO" id="GO:0004947">
    <property type="term" value="F:bradykinin receptor activity"/>
    <property type="evidence" value="ECO:0007669"/>
    <property type="project" value="InterPro"/>
</dbReference>
<dbReference type="SUPFAM" id="SSF81321">
    <property type="entry name" value="Family A G protein-coupled receptor-like"/>
    <property type="match status" value="3"/>
</dbReference>
<keyword evidence="4 12" id="KW-1133">Transmembrane helix</keyword>
<feature type="transmembrane region" description="Helical" evidence="12">
    <location>
        <begin position="389"/>
        <end position="411"/>
    </location>
</feature>
<organism evidence="14 15">
    <name type="scientific">Electrophorus voltai</name>
    <dbReference type="NCBI Taxonomy" id="2609070"/>
    <lineage>
        <taxon>Eukaryota</taxon>
        <taxon>Metazoa</taxon>
        <taxon>Chordata</taxon>
        <taxon>Craniata</taxon>
        <taxon>Vertebrata</taxon>
        <taxon>Euteleostomi</taxon>
        <taxon>Actinopterygii</taxon>
        <taxon>Neopterygii</taxon>
        <taxon>Teleostei</taxon>
        <taxon>Ostariophysi</taxon>
        <taxon>Gymnotiformes</taxon>
        <taxon>Gymnotoidei</taxon>
        <taxon>Gymnotidae</taxon>
        <taxon>Electrophorus</taxon>
    </lineage>
</organism>
<dbReference type="AlphaFoldDB" id="A0AAD8Z7R2"/>
<feature type="domain" description="G-protein coupled receptors family 1 profile" evidence="13">
    <location>
        <begin position="401"/>
        <end position="576"/>
    </location>
</feature>
<evidence type="ECO:0000256" key="10">
    <source>
        <dbReference type="ARBA" id="ARBA00023224"/>
    </source>
</evidence>
<feature type="transmembrane region" description="Helical" evidence="12">
    <location>
        <begin position="921"/>
        <end position="942"/>
    </location>
</feature>
<feature type="transmembrane region" description="Helical" evidence="12">
    <location>
        <begin position="761"/>
        <end position="786"/>
    </location>
</feature>
<evidence type="ECO:0000256" key="11">
    <source>
        <dbReference type="RuleBase" id="RU000688"/>
    </source>
</evidence>
<gene>
    <name evidence="14" type="ORF">P4O66_001663</name>
</gene>
<name>A0AAD8Z7R2_9TELE</name>
<comment type="similarity">
    <text evidence="11">Belongs to the G-protein coupled receptor 1 family.</text>
</comment>
<accession>A0AAD8Z7R2</accession>
<feature type="transmembrane region" description="Helical" evidence="12">
    <location>
        <begin position="609"/>
        <end position="627"/>
    </location>
</feature>
<feature type="transmembrane region" description="Helical" evidence="12">
    <location>
        <begin position="847"/>
        <end position="871"/>
    </location>
</feature>
<dbReference type="EMBL" id="JAROKS010000018">
    <property type="protein sequence ID" value="KAK1792938.1"/>
    <property type="molecule type" value="Genomic_DNA"/>
</dbReference>
<dbReference type="GO" id="GO:0019957">
    <property type="term" value="F:C-C chemokine binding"/>
    <property type="evidence" value="ECO:0007669"/>
    <property type="project" value="TreeGrafter"/>
</dbReference>
<evidence type="ECO:0000313" key="14">
    <source>
        <dbReference type="EMBL" id="KAK1792938.1"/>
    </source>
</evidence>
<feature type="transmembrane region" description="Helical" evidence="12">
    <location>
        <begin position="662"/>
        <end position="682"/>
    </location>
</feature>
<sequence length="1094" mass="124182">MAGQVQNVLQKGQKEMYCGTSQESSPGCNKIQYACDAIEKVLHREELRPLPTHQMEPENPVPTSSISLFNFTNNSDCPDSEAWDWLYTMQPVYMFVICVLGIMGNVFVLLVFCLHKKACTVAEIYLGNLAAADLLLMFSLPFWALNVANSFEWQFGSVMCRLVNMCASMNMYCSIYFLVLVSADRYVALVHTLSHGHIRRPWYAKLSCLAVWSLGVLLSIPTLNFRTVKHMSEYRVSACILNYPSRIVELACDILLIVLGFIIPVSVISYCTWKIIRALQGQVTDRFNAVNTEKKATVLVLAVLLAFLVCWVPFHLITLLDILLRLKTRKSKIFKAYHMILDLSKNTSSCHKHKKCMAQGGPSMEHSGSELLDCNHTEAWEWVYSLQPAYMSAICVLGIIGNGFVLSVFCIQRSHCSVADMYLGNLAAADLLMVGCLPFWVITIVNKFNWSFGEPMCQLVNFIIGMNYYCSVLFLTLVSLDRYWALARPMSMGRWRRTTQAKAACAAVWLMGFLLSLPALLFRSVHFFPELETQACYLAYPHDGWRLRYNITVNMVGFLIPVPLVSYCTYHIIIALSDKQIFMFLDTLYYFNVISGCLWTNSLDIGTQLATYLGYSNSSLNPFLYVIIGKHFRQRVKRILGNAFVLLVFFLQRSRWSVPEIYLGNLALADLVLLTCLPFWAMNILNSFYWAYGEFLCLPIWMEFTYYDYWRHDRTVCAVCVFLLYTNFYTSTVLLSCIAIDRYLGVVHPFSFLLLRKPSTAAAISVIAWAFTITFNYMTISLQAIYDSLSGVCLDVFPLTQSQKRVYIARFFVGFLLPALVVAFCYQRICTEVRANQATGLPERRQVFKLLGAVLLSLFLCFGPVHVMMLLRAVIEDCRPPAWLFLLYKISAALSNLNCLADPLLYCFITKTGRARITQALLRARWSMLFSCIKFVITYWPISKNTKVDALSHQFEPEAMPILPHSCFLGAISWARDRTITFTNPHPQSHKCPSRVSLNPYHMGLCCTLGIHLPLVSLGAVLVPGKPRSLEGNALSPPLGYKRLTNGEERLLSTNQVVMFGWPQGMARWAQAEKSTPVNYSSCLNDQSDVKKLQ</sequence>
<feature type="domain" description="G-protein coupled receptors family 1 profile" evidence="13">
    <location>
        <begin position="641"/>
        <end position="906"/>
    </location>
</feature>